<dbReference type="EMBL" id="OZ019905">
    <property type="protein sequence ID" value="CAK9201440.1"/>
    <property type="molecule type" value="Genomic_DNA"/>
</dbReference>
<dbReference type="Proteomes" id="UP001497512">
    <property type="component" value="Chromosome 13"/>
</dbReference>
<protein>
    <submittedName>
        <fullName evidence="2">Uncharacterized protein</fullName>
    </submittedName>
</protein>
<gene>
    <name evidence="2" type="ORF">CSSPTR1EN2_LOCUS5908</name>
</gene>
<feature type="compositionally biased region" description="Low complexity" evidence="1">
    <location>
        <begin position="144"/>
        <end position="154"/>
    </location>
</feature>
<evidence type="ECO:0000256" key="1">
    <source>
        <dbReference type="SAM" id="MobiDB-lite"/>
    </source>
</evidence>
<organism evidence="2 3">
    <name type="scientific">Sphagnum troendelagicum</name>
    <dbReference type="NCBI Taxonomy" id="128251"/>
    <lineage>
        <taxon>Eukaryota</taxon>
        <taxon>Viridiplantae</taxon>
        <taxon>Streptophyta</taxon>
        <taxon>Embryophyta</taxon>
        <taxon>Bryophyta</taxon>
        <taxon>Sphagnophytina</taxon>
        <taxon>Sphagnopsida</taxon>
        <taxon>Sphagnales</taxon>
        <taxon>Sphagnaceae</taxon>
        <taxon>Sphagnum</taxon>
    </lineage>
</organism>
<sequence>MTDRSGGCSVTRKSLKDYATMEAPYNTEPPPPQNAHHILKKKKLHTVTSQIGLSLEALVVTKSTAGAAAWGRDHKADCMSDSLHARALRKLAQDSFACDTSSAEKVAIERSAHKKTKSKAITQLALWKDKRPESVSYKHQQQRGSSSSSGVAEGAASGIDSMNCSSLHNLQKSSMYSDLQLPDLSSIMISQCHHPTTTNRLKFLNTRHTELSKVELSLEAELQGSETHRSSGQSLICVAGNPSSKNVTVSAAAARLVEAANGLLNLGTGGGGSQDEIAVSGIPRMCGGSSKILDQSGPNLIVERSRGSRIKDILVKSTGLQKPGAQGKKSWTWSTIPTPAAAVDTHPCHNNIIRGNLRSLSSSSDTDPKKVQKLTIDEKLSEMRRTSNPWSGILPRDFRLASDLPPLHHYSSNITRTSINCCQAMKYNKTETCTAMARSPAEDGASLQKDQHSQATQQHTRVYKKKASRHGAGPSPPQQLPAFDKKKELVDCNASTIGRTVHIPSHHKGGKLMNVAAQGSLSESSSPQCRSGVWDFHCRQT</sequence>
<proteinExistence type="predicted"/>
<evidence type="ECO:0000313" key="3">
    <source>
        <dbReference type="Proteomes" id="UP001497512"/>
    </source>
</evidence>
<feature type="region of interest" description="Disordered" evidence="1">
    <location>
        <begin position="132"/>
        <end position="154"/>
    </location>
</feature>
<accession>A0ABP0TPK7</accession>
<name>A0ABP0TPK7_9BRYO</name>
<feature type="region of interest" description="Disordered" evidence="1">
    <location>
        <begin position="441"/>
        <end position="483"/>
    </location>
</feature>
<keyword evidence="3" id="KW-1185">Reference proteome</keyword>
<evidence type="ECO:0000313" key="2">
    <source>
        <dbReference type="EMBL" id="CAK9201440.1"/>
    </source>
</evidence>
<reference evidence="2" key="1">
    <citation type="submission" date="2024-02" db="EMBL/GenBank/DDBJ databases">
        <authorList>
            <consortium name="ELIXIR-Norway"/>
            <consortium name="Elixir Norway"/>
        </authorList>
    </citation>
    <scope>NUCLEOTIDE SEQUENCE</scope>
</reference>